<comment type="caution">
    <text evidence="2">The sequence shown here is derived from an EMBL/GenBank/DDBJ whole genome shotgun (WGS) entry which is preliminary data.</text>
</comment>
<organism evidence="2 3">
    <name type="scientific">Laspinema palackyanum D2a</name>
    <dbReference type="NCBI Taxonomy" id="2953684"/>
    <lineage>
        <taxon>Bacteria</taxon>
        <taxon>Bacillati</taxon>
        <taxon>Cyanobacteriota</taxon>
        <taxon>Cyanophyceae</taxon>
        <taxon>Oscillatoriophycideae</taxon>
        <taxon>Oscillatoriales</taxon>
        <taxon>Laspinemataceae</taxon>
        <taxon>Laspinema</taxon>
        <taxon>Laspinema palackyanum</taxon>
    </lineage>
</organism>
<keyword evidence="3" id="KW-1185">Reference proteome</keyword>
<protein>
    <recommendedName>
        <fullName evidence="1">REase associating with pPIWI RE domain-containing protein</fullName>
    </recommendedName>
</protein>
<proteinExistence type="predicted"/>
<dbReference type="Pfam" id="PF18154">
    <property type="entry name" value="pPIWI_RE_REase"/>
    <property type="match status" value="1"/>
</dbReference>
<dbReference type="EMBL" id="JAMXFF010000031">
    <property type="protein sequence ID" value="MCT7968443.1"/>
    <property type="molecule type" value="Genomic_DNA"/>
</dbReference>
<accession>A0ABT2MUL9</accession>
<sequence>MYFEEIRQWQGTAEGLTKELKQQVKLLGLSVEPPALRTVRMWRAKQLLSQPKGQEFRFRQILEGLAVLLLQKRGWTLAAIAEVLPSFPDGTLEMQIIAEANCQDPSWSPVQTTSLPLSTGHAKDLDLAEDAVVLLAQGILRQYTRVLNREIVRQDDSMPPELYRAMCKLGRLYIEEGLTDRAACVHLVLDRARHPLDSEPWALKIFQQSDFRFRGMTLIDAELRVPTSDCVEIANLRGSFGEDNVIETRLHQRLRESTERLKGRRQHKAYTAVRSLLGSRSLIGERELLDYLVDHDLTPLQGMIIDTFFDRVPEIWLMEGRAHRCAHCGTLMRPHPQKKLFPQGRCPIRLCPGHESSQAKVSEAVDPNQDLLLIAKPQILTYWTGPAIDELAIFEAAKENGLDAELYPESDRCDVAITDYNIGIDAKSYTSPVSLALRLNRSIGGLIYYHRRIIAISDALIQDNPDYLPTLKSTLDKKNDQATLEIMPVSKVIQLLQEISYAK</sequence>
<evidence type="ECO:0000313" key="3">
    <source>
        <dbReference type="Proteomes" id="UP001525890"/>
    </source>
</evidence>
<evidence type="ECO:0000313" key="2">
    <source>
        <dbReference type="EMBL" id="MCT7968443.1"/>
    </source>
</evidence>
<evidence type="ECO:0000259" key="1">
    <source>
        <dbReference type="Pfam" id="PF18154"/>
    </source>
</evidence>
<feature type="domain" description="REase associating with pPIWI RE" evidence="1">
    <location>
        <begin position="389"/>
        <end position="496"/>
    </location>
</feature>
<reference evidence="2 3" key="1">
    <citation type="journal article" date="2022" name="Front. Microbiol.">
        <title>High genomic differentiation and limited gene flow indicate recent cryptic speciation within the genus Laspinema (cyanobacteria).</title>
        <authorList>
            <person name="Stanojkovic A."/>
            <person name="Skoupy S."/>
            <person name="Skaloud P."/>
            <person name="Dvorak P."/>
        </authorList>
    </citation>
    <scope>NUCLEOTIDE SEQUENCE [LARGE SCALE GENOMIC DNA]</scope>
    <source>
        <strain evidence="2 3">D2a</strain>
    </source>
</reference>
<gene>
    <name evidence="2" type="ORF">NG799_19215</name>
</gene>
<name>A0ABT2MUL9_9CYAN</name>
<dbReference type="Proteomes" id="UP001525890">
    <property type="component" value="Unassembled WGS sequence"/>
</dbReference>
<dbReference type="RefSeq" id="WP_368007959.1">
    <property type="nucleotide sequence ID" value="NZ_JAMXFF010000031.1"/>
</dbReference>
<dbReference type="InterPro" id="IPR040828">
    <property type="entry name" value="pPIWI_RE_REase"/>
</dbReference>